<organism evidence="1 2">
    <name type="scientific">Trichothecium roseum</name>
    <dbReference type="NCBI Taxonomy" id="47278"/>
    <lineage>
        <taxon>Eukaryota</taxon>
        <taxon>Fungi</taxon>
        <taxon>Dikarya</taxon>
        <taxon>Ascomycota</taxon>
        <taxon>Pezizomycotina</taxon>
        <taxon>Sordariomycetes</taxon>
        <taxon>Hypocreomycetidae</taxon>
        <taxon>Hypocreales</taxon>
        <taxon>Hypocreales incertae sedis</taxon>
        <taxon>Trichothecium</taxon>
    </lineage>
</organism>
<comment type="caution">
    <text evidence="1">The sequence shown here is derived from an EMBL/GenBank/DDBJ whole genome shotgun (WGS) entry which is preliminary data.</text>
</comment>
<dbReference type="Proteomes" id="UP001163324">
    <property type="component" value="Chromosome 8"/>
</dbReference>
<name>A0ACC0UTN0_9HYPO</name>
<sequence>MSRLVDYCPSDEDEVHNLNNLSERTSAPSASSAITATPGPRKALVPKSTVKASTRKVRRLGGGKPASSNRLFQKLDLEEDERPAQSLARQSPRKKIEAYKNLESQKPSTISSSAPKLRPFRLNKPFPKDQVPIDESAQEQPSSDTDSDPVMESPLPKKRTLKPVLHLANIRLDDDSLAGSLSDSFGGETGIDSANTTNINSSMASKTIDEEDEDSQTDVTPNSELHSDSGSVYNPDEAAQETDDLSNVEPTVLVPKSLQQVKTPKPVKKTVSILTPKDPNKTLREHSQVQKEKRPQSPPAERSESPSHEDADELVDALANLQLEAEWSAATAAPPRPSTPTKATGSKTLVSPLKQSAIPSTPHRPSTDSFWSQDVVNDWNDQHSPRKRFPPPTVVKQSNKPSPQKETRRVFLSQRDTIAKEFLKELDEKITEGKVAELAESTGGVLINWSKTLQTTAGRATWKRETVTSKAADGSTISTTYKHHASIQLAEKVIDDEAKLLNVVAHEFCHLANYMVTGITTNPHGKEFKAWAAKCSKVFKDRGIVVTTKHSYDIDFKYVWECTSCGVEYKRHSKSINPDRHRCSKCPGKLQQTRPTPRNQNGPSEYQLFFKEQMKVVRQENPGKSQKEIMKIISERWAEKRAGGDVSMSAMDMTTADMTANTMKADETVAESMGNLTLSS</sequence>
<proteinExistence type="predicted"/>
<evidence type="ECO:0000313" key="1">
    <source>
        <dbReference type="EMBL" id="KAI9897075.1"/>
    </source>
</evidence>
<accession>A0ACC0UTN0</accession>
<evidence type="ECO:0000313" key="2">
    <source>
        <dbReference type="Proteomes" id="UP001163324"/>
    </source>
</evidence>
<gene>
    <name evidence="1" type="ORF">N3K66_008097</name>
</gene>
<dbReference type="EMBL" id="CM047947">
    <property type="protein sequence ID" value="KAI9897075.1"/>
    <property type="molecule type" value="Genomic_DNA"/>
</dbReference>
<keyword evidence="2" id="KW-1185">Reference proteome</keyword>
<protein>
    <submittedName>
        <fullName evidence="1">Uncharacterized protein</fullName>
    </submittedName>
</protein>
<reference evidence="1" key="1">
    <citation type="submission" date="2022-10" db="EMBL/GenBank/DDBJ databases">
        <title>Complete Genome of Trichothecium roseum strain YXFP-22015, a Plant Pathogen Isolated from Citrus.</title>
        <authorList>
            <person name="Wang Y."/>
            <person name="Zhu L."/>
        </authorList>
    </citation>
    <scope>NUCLEOTIDE SEQUENCE</scope>
    <source>
        <strain evidence="1">YXFP-22015</strain>
    </source>
</reference>